<evidence type="ECO:0000259" key="2">
    <source>
        <dbReference type="PROSITE" id="PS51082"/>
    </source>
</evidence>
<feature type="domain" description="WH2" evidence="2">
    <location>
        <begin position="671"/>
        <end position="689"/>
    </location>
</feature>
<comment type="caution">
    <text evidence="4">The sequence shown here is derived from an EMBL/GenBank/DDBJ whole genome shotgun (WGS) entry which is preliminary data.</text>
</comment>
<evidence type="ECO:0000259" key="3">
    <source>
        <dbReference type="PROSITE" id="PS51338"/>
    </source>
</evidence>
<dbReference type="EMBL" id="CAJOBP010001545">
    <property type="protein sequence ID" value="CAF4292747.1"/>
    <property type="molecule type" value="Genomic_DNA"/>
</dbReference>
<proteinExistence type="predicted"/>
<dbReference type="GO" id="GO:0030031">
    <property type="term" value="P:cell projection assembly"/>
    <property type="evidence" value="ECO:0007669"/>
    <property type="project" value="TreeGrafter"/>
</dbReference>
<dbReference type="Proteomes" id="UP000663873">
    <property type="component" value="Unassembled WGS sequence"/>
</dbReference>
<feature type="region of interest" description="Disordered" evidence="1">
    <location>
        <begin position="287"/>
        <end position="316"/>
    </location>
</feature>
<dbReference type="PANTHER" id="PTHR15708:SF4">
    <property type="entry name" value="FI21477P1-RELATED"/>
    <property type="match status" value="1"/>
</dbReference>
<accession>A0A820HFY2</accession>
<feature type="region of interest" description="Disordered" evidence="1">
    <location>
        <begin position="350"/>
        <end position="380"/>
    </location>
</feature>
<protein>
    <recommendedName>
        <fullName evidence="6">IMD domain-containing protein</fullName>
    </recommendedName>
</protein>
<evidence type="ECO:0000313" key="4">
    <source>
        <dbReference type="EMBL" id="CAF4292747.1"/>
    </source>
</evidence>
<dbReference type="PROSITE" id="PS51338">
    <property type="entry name" value="IMD"/>
    <property type="match status" value="1"/>
</dbReference>
<dbReference type="InterPro" id="IPR013606">
    <property type="entry name" value="I-BAR_dom"/>
</dbReference>
<dbReference type="SUPFAM" id="SSF103657">
    <property type="entry name" value="BAR/IMD domain-like"/>
    <property type="match status" value="1"/>
</dbReference>
<dbReference type="GO" id="GO:0003779">
    <property type="term" value="F:actin binding"/>
    <property type="evidence" value="ECO:0007669"/>
    <property type="project" value="InterPro"/>
</dbReference>
<organism evidence="4 5">
    <name type="scientific">Rotaria socialis</name>
    <dbReference type="NCBI Taxonomy" id="392032"/>
    <lineage>
        <taxon>Eukaryota</taxon>
        <taxon>Metazoa</taxon>
        <taxon>Spiralia</taxon>
        <taxon>Gnathifera</taxon>
        <taxon>Rotifera</taxon>
        <taxon>Eurotatoria</taxon>
        <taxon>Bdelloidea</taxon>
        <taxon>Philodinida</taxon>
        <taxon>Philodinidae</taxon>
        <taxon>Rotaria</taxon>
    </lineage>
</organism>
<name>A0A820HFY2_9BILA</name>
<dbReference type="GO" id="GO:0009898">
    <property type="term" value="C:cytoplasmic side of plasma membrane"/>
    <property type="evidence" value="ECO:0007669"/>
    <property type="project" value="TreeGrafter"/>
</dbReference>
<feature type="region of interest" description="Disordered" evidence="1">
    <location>
        <begin position="639"/>
        <end position="671"/>
    </location>
</feature>
<feature type="compositionally biased region" description="Low complexity" evidence="1">
    <location>
        <begin position="287"/>
        <end position="301"/>
    </location>
</feature>
<dbReference type="PROSITE" id="PS51082">
    <property type="entry name" value="WH2"/>
    <property type="match status" value="1"/>
</dbReference>
<evidence type="ECO:0000256" key="1">
    <source>
        <dbReference type="SAM" id="MobiDB-lite"/>
    </source>
</evidence>
<keyword evidence="5" id="KW-1185">Reference proteome</keyword>
<dbReference type="Gene3D" id="1.20.1270.60">
    <property type="entry name" value="Arfaptin homology (AH) domain/BAR domain"/>
    <property type="match status" value="1"/>
</dbReference>
<feature type="compositionally biased region" description="Polar residues" evidence="1">
    <location>
        <begin position="304"/>
        <end position="316"/>
    </location>
</feature>
<dbReference type="AlphaFoldDB" id="A0A820HFY2"/>
<feature type="domain" description="IMD" evidence="3">
    <location>
        <begin position="2"/>
        <end position="257"/>
    </location>
</feature>
<dbReference type="InterPro" id="IPR003124">
    <property type="entry name" value="WH2_dom"/>
</dbReference>
<dbReference type="InterPro" id="IPR027267">
    <property type="entry name" value="AH/BAR_dom_sf"/>
</dbReference>
<dbReference type="GO" id="GO:0007009">
    <property type="term" value="P:plasma membrane organization"/>
    <property type="evidence" value="ECO:0007669"/>
    <property type="project" value="InterPro"/>
</dbReference>
<dbReference type="PANTHER" id="PTHR15708">
    <property type="entry name" value="ACTIN BUNDLING/MISSING IN METASTASIS-RELATED"/>
    <property type="match status" value="1"/>
</dbReference>
<evidence type="ECO:0008006" key="6">
    <source>
        <dbReference type="Google" id="ProtNLM"/>
    </source>
</evidence>
<dbReference type="InterPro" id="IPR030127">
    <property type="entry name" value="MTSS1/MTSS2"/>
</dbReference>
<evidence type="ECO:0000313" key="5">
    <source>
        <dbReference type="Proteomes" id="UP000663873"/>
    </source>
</evidence>
<dbReference type="GO" id="GO:0005543">
    <property type="term" value="F:phospholipid binding"/>
    <property type="evidence" value="ECO:0007669"/>
    <property type="project" value="TreeGrafter"/>
</dbReference>
<gene>
    <name evidence="4" type="ORF">UJA718_LOCUS12125</name>
</gene>
<dbReference type="GO" id="GO:0015629">
    <property type="term" value="C:actin cytoskeleton"/>
    <property type="evidence" value="ECO:0007669"/>
    <property type="project" value="TreeGrafter"/>
</dbReference>
<reference evidence="4" key="1">
    <citation type="submission" date="2021-02" db="EMBL/GenBank/DDBJ databases">
        <authorList>
            <person name="Nowell W R."/>
        </authorList>
    </citation>
    <scope>NUCLEOTIDE SEQUENCE</scope>
</reference>
<sequence length="919" mass="102123">MNIIENAEKECAVLGSLFQGIVNEMKNSSTLWEDLASKANKMHFQLKSTIITFGLFLDAFQRIADLATNTKGATKDIGTALTRLILRHKSIEQKLKFFTNSLVETFIQPLNEYIEEWKKSANTLDKDHAKGLKDYKKLRNELRKKASETIKLQKKCKKLPKHDTLHSKLNSAIQEVSNYYGMLEEREKQALRSAMIEERSHFCTLFTLLKPAMEFEISLGSDMSHIEDLVQCLNKQTNDPHCLPSSSEQFIKDIKGIDYSTIVAFKTPPSSPGSLSSRKSSVCSINSISSSSSNSTSNSRNSNHKQGSLKQHPSQLPMPIQNQFYHSNANRASSMPLNVAVSRISSISSQDSGFTSQEQFFARPPSPLEESEREADGSTSPLLVVSSTLNAWAKRPEISSNAKQPATVTGAPEPTKNCRPAITAHTFDPPPPSLFEKPTWQINEDTNSRISNISDDTILSRQHSVPSRRYRIRDLSLERNLPMKEQSITNNITNGRVKPIQSPTVPQEYYGNYIEQHNSENINQSIRNGSLPLETIIPDTRAIKWRDGVRPNGNGMSNGRPSFESADETLDEMYEYLTKSIHSSNQQQTLRRGMSIALTHSEKPAPPVRRTPSINTNIQYTNNNYTKTRLKCVQETTQSTIHDDFPPPPEFLLSNDNKPETQSSSLSSTATHSTLLAEIQRGGFKLRKTAIERDRSSPLIHSSLIVAAILSAGSSVQVAALDSAKHLAKKSNEPQSRIEPVTTSLLVSAALPMVLNLFTGLLGNLLSKPNDIENRVVYGRPMQLKLCGSENCIQLLDKGSGITTVGKGGSMQEALGDASGAMLTSLLERRLLSMHDLCREHIHFPHPDKENCANVEINTCELSKPVVPSRPCVDTHGATYCSKMKIHCDDHLYGPHMMDACYKTCTNGCPQPQLGPCDY</sequence>
<dbReference type="Pfam" id="PF08397">
    <property type="entry name" value="IMD"/>
    <property type="match status" value="1"/>
</dbReference>